<evidence type="ECO:0000313" key="3">
    <source>
        <dbReference type="Proteomes" id="UP001610334"/>
    </source>
</evidence>
<sequence>MAQQSRHQRADSTSSIPFPKSPSRIPKPLVQISSNIPSRPSNKLVPVTKAWKQEIQRHQIFDGGYGDRNLALERYQQRAASTERELERLRAENVKSELSISALRIRLENETTELQRQLDSAAVQLTAVQIDKAQLERDVASLKTSIEKKVAEHEQQLAEERNQRISFKDKANNLGFQLLTASREVQTLNQEIVLAEERGRNAAYEQFAGERTELEALASEAKQSAESYEKQLVEERGGKAELESKLDELKAHYEEIENQREQAHKAQSDAEKALEEALDEQGRLEQENNDLRASLTERTANETAILDQIKKSKEEVLEKLAKAQQGLLDSMMNEHYQQLEDDHRQRYEDLRNQFSDLENNIAELKRELDESNKEDDPDLATELERTLTARYDQLQELLMTSFSSIQEIQEQLRSKFEEEMQTPLPDVNQPSLEEELPVAASAARKGQLKRCIIWNRRSGRVRLCVCPES</sequence>
<reference evidence="2 3" key="1">
    <citation type="submission" date="2024-07" db="EMBL/GenBank/DDBJ databases">
        <title>Section-level genome sequencing and comparative genomics of Aspergillus sections Usti and Cavernicolus.</title>
        <authorList>
            <consortium name="Lawrence Berkeley National Laboratory"/>
            <person name="Nybo J.L."/>
            <person name="Vesth T.C."/>
            <person name="Theobald S."/>
            <person name="Frisvad J.C."/>
            <person name="Larsen T.O."/>
            <person name="Kjaerboelling I."/>
            <person name="Rothschild-Mancinelli K."/>
            <person name="Lyhne E.K."/>
            <person name="Kogle M.E."/>
            <person name="Barry K."/>
            <person name="Clum A."/>
            <person name="Na H."/>
            <person name="Ledsgaard L."/>
            <person name="Lin J."/>
            <person name="Lipzen A."/>
            <person name="Kuo A."/>
            <person name="Riley R."/>
            <person name="Mondo S."/>
            <person name="Labutti K."/>
            <person name="Haridas S."/>
            <person name="Pangalinan J."/>
            <person name="Salamov A.A."/>
            <person name="Simmons B.A."/>
            <person name="Magnuson J.K."/>
            <person name="Chen J."/>
            <person name="Drula E."/>
            <person name="Henrissat B."/>
            <person name="Wiebenga A."/>
            <person name="Lubbers R.J."/>
            <person name="Gomes A.C."/>
            <person name="Makela M.R."/>
            <person name="Stajich J."/>
            <person name="Grigoriev I.V."/>
            <person name="Mortensen U.H."/>
            <person name="De Vries R.P."/>
            <person name="Baker S.E."/>
            <person name="Andersen M.R."/>
        </authorList>
    </citation>
    <scope>NUCLEOTIDE SEQUENCE [LARGE SCALE GENOMIC DNA]</scope>
    <source>
        <strain evidence="2 3">CBS 588.65</strain>
    </source>
</reference>
<evidence type="ECO:0000256" key="1">
    <source>
        <dbReference type="SAM" id="MobiDB-lite"/>
    </source>
</evidence>
<protein>
    <submittedName>
        <fullName evidence="2">Uncharacterized protein</fullName>
    </submittedName>
</protein>
<feature type="region of interest" description="Disordered" evidence="1">
    <location>
        <begin position="258"/>
        <end position="296"/>
    </location>
</feature>
<comment type="caution">
    <text evidence="2">The sequence shown here is derived from an EMBL/GenBank/DDBJ whole genome shotgun (WGS) entry which is preliminary data.</text>
</comment>
<feature type="compositionally biased region" description="Basic and acidic residues" evidence="1">
    <location>
        <begin position="258"/>
        <end position="290"/>
    </location>
</feature>
<dbReference type="Proteomes" id="UP001610334">
    <property type="component" value="Unassembled WGS sequence"/>
</dbReference>
<dbReference type="EMBL" id="JBFXLT010000105">
    <property type="protein sequence ID" value="KAL2808724.1"/>
    <property type="molecule type" value="Genomic_DNA"/>
</dbReference>
<evidence type="ECO:0000313" key="2">
    <source>
        <dbReference type="EMBL" id="KAL2808724.1"/>
    </source>
</evidence>
<feature type="region of interest" description="Disordered" evidence="1">
    <location>
        <begin position="1"/>
        <end position="41"/>
    </location>
</feature>
<feature type="compositionally biased region" description="Polar residues" evidence="1">
    <location>
        <begin position="1"/>
        <end position="16"/>
    </location>
</feature>
<gene>
    <name evidence="2" type="ORF">BJX63DRAFT_21429</name>
</gene>
<name>A0ABR4H0H5_9EURO</name>
<feature type="compositionally biased region" description="Polar residues" evidence="1">
    <location>
        <begin position="31"/>
        <end position="41"/>
    </location>
</feature>
<accession>A0ABR4H0H5</accession>
<keyword evidence="3" id="KW-1185">Reference proteome</keyword>
<proteinExistence type="predicted"/>
<organism evidence="2 3">
    <name type="scientific">Aspergillus granulosus</name>
    <dbReference type="NCBI Taxonomy" id="176169"/>
    <lineage>
        <taxon>Eukaryota</taxon>
        <taxon>Fungi</taxon>
        <taxon>Dikarya</taxon>
        <taxon>Ascomycota</taxon>
        <taxon>Pezizomycotina</taxon>
        <taxon>Eurotiomycetes</taxon>
        <taxon>Eurotiomycetidae</taxon>
        <taxon>Eurotiales</taxon>
        <taxon>Aspergillaceae</taxon>
        <taxon>Aspergillus</taxon>
        <taxon>Aspergillus subgen. Nidulantes</taxon>
    </lineage>
</organism>